<dbReference type="InterPro" id="IPR036736">
    <property type="entry name" value="ACP-like_sf"/>
</dbReference>
<reference evidence="4 5" key="1">
    <citation type="journal article" date="2014" name="Genome Announc.">
        <title>Draft Genome Sequence of Brevibacillus panacihumi Strain W25, a Halotolerant Hydrocarbon-Degrading Bacterium.</title>
        <authorList>
            <person name="Wang X."/>
            <person name="Jin D."/>
            <person name="Zhou L."/>
            <person name="Wu L."/>
            <person name="An W."/>
            <person name="Chen Y."/>
            <person name="Zhao L."/>
        </authorList>
    </citation>
    <scope>NUCLEOTIDE SEQUENCE [LARGE SCALE GENOMIC DNA]</scope>
    <source>
        <strain evidence="4 5">W25</strain>
    </source>
</reference>
<dbReference type="RefSeq" id="WP_023554128.1">
    <property type="nucleotide sequence ID" value="NZ_KI629782.1"/>
</dbReference>
<evidence type="ECO:0000256" key="2">
    <source>
        <dbReference type="ARBA" id="ARBA00022553"/>
    </source>
</evidence>
<dbReference type="PATRIC" id="fig|1408254.3.peg.25"/>
<evidence type="ECO:0000313" key="5">
    <source>
        <dbReference type="Proteomes" id="UP000017973"/>
    </source>
</evidence>
<dbReference type="EMBL" id="AYJU01000001">
    <property type="protein sequence ID" value="EST56710.1"/>
    <property type="molecule type" value="Genomic_DNA"/>
</dbReference>
<keyword evidence="1" id="KW-0596">Phosphopantetheine</keyword>
<sequence>MEYRDIESKIRELLAGILELELPVEEIDSSQNLFSLGMDSMDCIKVIVAVEESFEIHFPDEDLVENFESIRSLVHYIAERRNETVPG</sequence>
<accession>V6MFM2</accession>
<dbReference type="Proteomes" id="UP000017973">
    <property type="component" value="Unassembled WGS sequence"/>
</dbReference>
<keyword evidence="5" id="KW-1185">Reference proteome</keyword>
<dbReference type="PROSITE" id="PS50075">
    <property type="entry name" value="CARRIER"/>
    <property type="match status" value="1"/>
</dbReference>
<organism evidence="4 5">
    <name type="scientific">Brevibacillus panacihumi W25</name>
    <dbReference type="NCBI Taxonomy" id="1408254"/>
    <lineage>
        <taxon>Bacteria</taxon>
        <taxon>Bacillati</taxon>
        <taxon>Bacillota</taxon>
        <taxon>Bacilli</taxon>
        <taxon>Bacillales</taxon>
        <taxon>Paenibacillaceae</taxon>
        <taxon>Brevibacillus</taxon>
    </lineage>
</organism>
<dbReference type="STRING" id="1408254.T458_00130"/>
<protein>
    <recommendedName>
        <fullName evidence="3">Carrier domain-containing protein</fullName>
    </recommendedName>
</protein>
<feature type="domain" description="Carrier" evidence="3">
    <location>
        <begin position="1"/>
        <end position="81"/>
    </location>
</feature>
<proteinExistence type="predicted"/>
<dbReference type="OrthoDB" id="9804551at2"/>
<comment type="caution">
    <text evidence="4">The sequence shown here is derived from an EMBL/GenBank/DDBJ whole genome shotgun (WGS) entry which is preliminary data.</text>
</comment>
<dbReference type="PROSITE" id="PS00012">
    <property type="entry name" value="PHOSPHOPANTETHEINE"/>
    <property type="match status" value="1"/>
</dbReference>
<gene>
    <name evidence="4" type="ORF">T458_00130</name>
</gene>
<evidence type="ECO:0000256" key="1">
    <source>
        <dbReference type="ARBA" id="ARBA00022450"/>
    </source>
</evidence>
<dbReference type="InterPro" id="IPR006162">
    <property type="entry name" value="Ppantetheine_attach_site"/>
</dbReference>
<evidence type="ECO:0000259" key="3">
    <source>
        <dbReference type="PROSITE" id="PS50075"/>
    </source>
</evidence>
<dbReference type="Gene3D" id="1.10.1200.10">
    <property type="entry name" value="ACP-like"/>
    <property type="match status" value="1"/>
</dbReference>
<evidence type="ECO:0000313" key="4">
    <source>
        <dbReference type="EMBL" id="EST56710.1"/>
    </source>
</evidence>
<dbReference type="AlphaFoldDB" id="V6MFM2"/>
<dbReference type="Pfam" id="PF00550">
    <property type="entry name" value="PP-binding"/>
    <property type="match status" value="1"/>
</dbReference>
<dbReference type="SUPFAM" id="SSF47336">
    <property type="entry name" value="ACP-like"/>
    <property type="match status" value="1"/>
</dbReference>
<keyword evidence="2" id="KW-0597">Phosphoprotein</keyword>
<dbReference type="HOGENOM" id="CLU_108696_10_3_9"/>
<name>V6MFM2_9BACL</name>
<dbReference type="InterPro" id="IPR009081">
    <property type="entry name" value="PP-bd_ACP"/>
</dbReference>